<dbReference type="Proteomes" id="UP000249819">
    <property type="component" value="Unassembled WGS sequence"/>
</dbReference>
<sequence length="137" mass="15355">MTTLHPTSIFTKGEKLSSDYFTGNAFLTSLLARDKNNNFAMGSVTFEPKARTHWHTHPKGQILVVIEGEGLYQEKGQPARSIKKGDVISIPEKVEHWHGASAYNKMIHIAITNYEGEQNVVWLEPVSEADYNAANKK</sequence>
<comment type="caution">
    <text evidence="2">The sequence shown here is derived from an EMBL/GenBank/DDBJ whole genome shotgun (WGS) entry which is preliminary data.</text>
</comment>
<dbReference type="Pfam" id="PF07883">
    <property type="entry name" value="Cupin_2"/>
    <property type="match status" value="1"/>
</dbReference>
<keyword evidence="2" id="KW-0223">Dioxygenase</keyword>
<dbReference type="InterPro" id="IPR047263">
    <property type="entry name" value="HNL-like_cupin"/>
</dbReference>
<dbReference type="OrthoDB" id="9802489at2"/>
<dbReference type="RefSeq" id="WP_111594463.1">
    <property type="nucleotide sequence ID" value="NZ_QLMA01000008.1"/>
</dbReference>
<accession>A0A327VN69</accession>
<proteinExistence type="predicted"/>
<evidence type="ECO:0000259" key="1">
    <source>
        <dbReference type="Pfam" id="PF07883"/>
    </source>
</evidence>
<gene>
    <name evidence="2" type="ORF">CLV59_108282</name>
</gene>
<dbReference type="EMBL" id="QLMA01000008">
    <property type="protein sequence ID" value="RAJ76761.1"/>
    <property type="molecule type" value="Genomic_DNA"/>
</dbReference>
<name>A0A327VN69_9BACT</name>
<dbReference type="InterPro" id="IPR013096">
    <property type="entry name" value="Cupin_2"/>
</dbReference>
<dbReference type="SUPFAM" id="SSF51182">
    <property type="entry name" value="RmlC-like cupins"/>
    <property type="match status" value="1"/>
</dbReference>
<dbReference type="PANTHER" id="PTHR43698:SF1">
    <property type="entry name" value="BLL4564 PROTEIN"/>
    <property type="match status" value="1"/>
</dbReference>
<dbReference type="InterPro" id="IPR014710">
    <property type="entry name" value="RmlC-like_jellyroll"/>
</dbReference>
<evidence type="ECO:0000313" key="2">
    <source>
        <dbReference type="EMBL" id="RAJ76761.1"/>
    </source>
</evidence>
<reference evidence="2 3" key="1">
    <citation type="submission" date="2018-06" db="EMBL/GenBank/DDBJ databases">
        <title>Genomic Encyclopedia of Archaeal and Bacterial Type Strains, Phase II (KMG-II): from individual species to whole genera.</title>
        <authorList>
            <person name="Goeker M."/>
        </authorList>
    </citation>
    <scope>NUCLEOTIDE SEQUENCE [LARGE SCALE GENOMIC DNA]</scope>
    <source>
        <strain evidence="2 3">DSM 29821</strain>
    </source>
</reference>
<keyword evidence="2" id="KW-0560">Oxidoreductase</keyword>
<organism evidence="2 3">
    <name type="scientific">Chitinophaga dinghuensis</name>
    <dbReference type="NCBI Taxonomy" id="1539050"/>
    <lineage>
        <taxon>Bacteria</taxon>
        <taxon>Pseudomonadati</taxon>
        <taxon>Bacteroidota</taxon>
        <taxon>Chitinophagia</taxon>
        <taxon>Chitinophagales</taxon>
        <taxon>Chitinophagaceae</taxon>
        <taxon>Chitinophaga</taxon>
    </lineage>
</organism>
<protein>
    <submittedName>
        <fullName evidence="2">Quercetin dioxygenase-like cupin family protein</fullName>
    </submittedName>
</protein>
<dbReference type="InterPro" id="IPR011051">
    <property type="entry name" value="RmlC_Cupin_sf"/>
</dbReference>
<feature type="domain" description="Cupin type-2" evidence="1">
    <location>
        <begin position="44"/>
        <end position="100"/>
    </location>
</feature>
<evidence type="ECO:0000313" key="3">
    <source>
        <dbReference type="Proteomes" id="UP000249819"/>
    </source>
</evidence>
<dbReference type="AlphaFoldDB" id="A0A327VN69"/>
<dbReference type="Gene3D" id="2.60.120.10">
    <property type="entry name" value="Jelly Rolls"/>
    <property type="match status" value="1"/>
</dbReference>
<dbReference type="CDD" id="cd02233">
    <property type="entry name" value="cupin_HNL-like"/>
    <property type="match status" value="1"/>
</dbReference>
<dbReference type="GO" id="GO:0051213">
    <property type="term" value="F:dioxygenase activity"/>
    <property type="evidence" value="ECO:0007669"/>
    <property type="project" value="UniProtKB-KW"/>
</dbReference>
<dbReference type="PANTHER" id="PTHR43698">
    <property type="entry name" value="RIBD C-TERMINAL DOMAIN CONTAINING PROTEIN"/>
    <property type="match status" value="1"/>
</dbReference>
<keyword evidence="3" id="KW-1185">Reference proteome</keyword>